<dbReference type="GO" id="GO:0008270">
    <property type="term" value="F:zinc ion binding"/>
    <property type="evidence" value="ECO:0007669"/>
    <property type="project" value="UniProtKB-KW"/>
</dbReference>
<feature type="compositionally biased region" description="Low complexity" evidence="7">
    <location>
        <begin position="25"/>
        <end position="43"/>
    </location>
</feature>
<dbReference type="InterPro" id="IPR013087">
    <property type="entry name" value="Znf_C2H2_type"/>
</dbReference>
<dbReference type="SUPFAM" id="SSF57667">
    <property type="entry name" value="beta-beta-alpha zinc fingers"/>
    <property type="match status" value="2"/>
</dbReference>
<name>A0A7L4I2K6_SCOUM</name>
<reference evidence="9 10" key="1">
    <citation type="submission" date="2020-02" db="EMBL/GenBank/DDBJ databases">
        <title>Bird 10,000 Genomes (B10K) Project - Family phase.</title>
        <authorList>
            <person name="Zhang G."/>
        </authorList>
    </citation>
    <scope>NUCLEOTIDE SEQUENCE [LARGE SCALE GENOMIC DNA]</scope>
    <source>
        <strain evidence="9">B10K-DU-002-70</strain>
        <tissue evidence="9">Muscle</tissue>
    </source>
</reference>
<feature type="region of interest" description="Disordered" evidence="7">
    <location>
        <begin position="96"/>
        <end position="117"/>
    </location>
</feature>
<evidence type="ECO:0000256" key="5">
    <source>
        <dbReference type="ARBA" id="ARBA00022833"/>
    </source>
</evidence>
<dbReference type="EMBL" id="VZTL01053684">
    <property type="protein sequence ID" value="NXX59899.1"/>
    <property type="molecule type" value="Genomic_DNA"/>
</dbReference>
<dbReference type="PANTHER" id="PTHR23067">
    <property type="entry name" value="DOUBLE-STRANDED RNA-BINDING ZINC FINGER PROTEIN"/>
    <property type="match status" value="1"/>
</dbReference>
<feature type="non-terminal residue" evidence="9">
    <location>
        <position position="1"/>
    </location>
</feature>
<evidence type="ECO:0000313" key="10">
    <source>
        <dbReference type="Proteomes" id="UP000539032"/>
    </source>
</evidence>
<dbReference type="Gene3D" id="3.30.160.60">
    <property type="entry name" value="Classic Zinc Finger"/>
    <property type="match status" value="2"/>
</dbReference>
<dbReference type="InterPro" id="IPR051845">
    <property type="entry name" value="Znf385"/>
</dbReference>
<feature type="region of interest" description="Disordered" evidence="7">
    <location>
        <begin position="1"/>
        <end position="54"/>
    </location>
</feature>
<dbReference type="GO" id="GO:0003676">
    <property type="term" value="F:nucleic acid binding"/>
    <property type="evidence" value="ECO:0007669"/>
    <property type="project" value="InterPro"/>
</dbReference>
<keyword evidence="10" id="KW-1185">Reference proteome</keyword>
<keyword evidence="4" id="KW-0863">Zinc-finger</keyword>
<evidence type="ECO:0000313" key="9">
    <source>
        <dbReference type="EMBL" id="NXX59899.1"/>
    </source>
</evidence>
<dbReference type="SMART" id="SM00355">
    <property type="entry name" value="ZnF_C2H2"/>
    <property type="match status" value="2"/>
</dbReference>
<evidence type="ECO:0000256" key="4">
    <source>
        <dbReference type="ARBA" id="ARBA00022771"/>
    </source>
</evidence>
<keyword evidence="6" id="KW-0539">Nucleus</keyword>
<evidence type="ECO:0000256" key="1">
    <source>
        <dbReference type="ARBA" id="ARBA00004123"/>
    </source>
</evidence>
<gene>
    <name evidence="9" type="primary">Znf385b_2</name>
    <name evidence="9" type="ORF">SCOUMB_R04734</name>
</gene>
<dbReference type="SMART" id="SM00451">
    <property type="entry name" value="ZnF_U1"/>
    <property type="match status" value="2"/>
</dbReference>
<dbReference type="FunFam" id="3.30.160.60:FF:000779">
    <property type="entry name" value="zinc finger protein 385B isoform X1"/>
    <property type="match status" value="1"/>
</dbReference>
<keyword evidence="3" id="KW-0677">Repeat</keyword>
<dbReference type="AlphaFoldDB" id="A0A7L4I2K6"/>
<evidence type="ECO:0000256" key="3">
    <source>
        <dbReference type="ARBA" id="ARBA00022737"/>
    </source>
</evidence>
<dbReference type="OrthoDB" id="434647at2759"/>
<keyword evidence="2" id="KW-0479">Metal-binding</keyword>
<protein>
    <submittedName>
        <fullName evidence="9">Z385B protein</fullName>
    </submittedName>
</protein>
<feature type="compositionally biased region" description="Polar residues" evidence="7">
    <location>
        <begin position="9"/>
        <end position="18"/>
    </location>
</feature>
<comment type="subcellular location">
    <subcellularLocation>
        <location evidence="1">Nucleus</location>
    </subcellularLocation>
</comment>
<evidence type="ECO:0000259" key="8">
    <source>
        <dbReference type="PROSITE" id="PS00028"/>
    </source>
</evidence>
<evidence type="ECO:0000256" key="2">
    <source>
        <dbReference type="ARBA" id="ARBA00022723"/>
    </source>
</evidence>
<organism evidence="9 10">
    <name type="scientific">Scopus umbretta</name>
    <name type="common">Hammerkop</name>
    <dbReference type="NCBI Taxonomy" id="33581"/>
    <lineage>
        <taxon>Eukaryota</taxon>
        <taxon>Metazoa</taxon>
        <taxon>Chordata</taxon>
        <taxon>Craniata</taxon>
        <taxon>Vertebrata</taxon>
        <taxon>Euteleostomi</taxon>
        <taxon>Archelosauria</taxon>
        <taxon>Archosauria</taxon>
        <taxon>Dinosauria</taxon>
        <taxon>Saurischia</taxon>
        <taxon>Theropoda</taxon>
        <taxon>Coelurosauria</taxon>
        <taxon>Aves</taxon>
        <taxon>Neognathae</taxon>
        <taxon>Neoaves</taxon>
        <taxon>Aequornithes</taxon>
        <taxon>Pelecaniformes</taxon>
        <taxon>Scopidae</taxon>
        <taxon>Scopus</taxon>
    </lineage>
</organism>
<feature type="region of interest" description="Disordered" evidence="7">
    <location>
        <begin position="144"/>
        <end position="165"/>
    </location>
</feature>
<feature type="domain" description="C2H2-type" evidence="8">
    <location>
        <begin position="127"/>
        <end position="149"/>
    </location>
</feature>
<dbReference type="InterPro" id="IPR036236">
    <property type="entry name" value="Znf_C2H2_sf"/>
</dbReference>
<dbReference type="PROSITE" id="PS00028">
    <property type="entry name" value="ZINC_FINGER_C2H2_1"/>
    <property type="match status" value="1"/>
</dbReference>
<dbReference type="FunFam" id="3.30.160.60:FF:000983">
    <property type="entry name" value="zinc finger protein 385B isoform X1"/>
    <property type="match status" value="1"/>
</dbReference>
<sequence length="248" mass="26198">EDKGKAKPNSASQQSNTEVGPFLPKPGVAAVAPVTPASSSKSTNGAPSTVSESEEEKAKKLLYCSLCKVAVNSLSQLEAHNTGSKHKTMVEARNGAGPIKSYPRPGSRLKVQNGSKGSGLQNKTFHCEICDVHVNSEIQLKQHISSRRHKDRVAGKPMKPKYSPYNKLQRSPSILAAKLAFQKDMIKPLAPAFLSSPLAAAAAVSSALSLPPRPSASLFQAPAIPPALLRPGHGPIRATPASILFAPY</sequence>
<dbReference type="Proteomes" id="UP000539032">
    <property type="component" value="Unassembled WGS sequence"/>
</dbReference>
<dbReference type="GO" id="GO:0005634">
    <property type="term" value="C:nucleus"/>
    <property type="evidence" value="ECO:0007669"/>
    <property type="project" value="UniProtKB-SubCell"/>
</dbReference>
<comment type="caution">
    <text evidence="9">The sequence shown here is derived from an EMBL/GenBank/DDBJ whole genome shotgun (WGS) entry which is preliminary data.</text>
</comment>
<dbReference type="PANTHER" id="PTHR23067:SF8">
    <property type="entry name" value="ZINC FINGER PROTEIN 385B"/>
    <property type="match status" value="1"/>
</dbReference>
<keyword evidence="5" id="KW-0862">Zinc</keyword>
<feature type="non-terminal residue" evidence="9">
    <location>
        <position position="248"/>
    </location>
</feature>
<proteinExistence type="predicted"/>
<accession>A0A7L4I2K6</accession>
<evidence type="ECO:0000256" key="7">
    <source>
        <dbReference type="SAM" id="MobiDB-lite"/>
    </source>
</evidence>
<dbReference type="Pfam" id="PF12874">
    <property type="entry name" value="zf-met"/>
    <property type="match status" value="2"/>
</dbReference>
<dbReference type="InterPro" id="IPR003604">
    <property type="entry name" value="Matrin/U1-like-C_Znf_C2H2"/>
</dbReference>
<evidence type="ECO:0000256" key="6">
    <source>
        <dbReference type="ARBA" id="ARBA00023242"/>
    </source>
</evidence>